<reference evidence="1 2" key="1">
    <citation type="journal article" date="2018" name="Evol. Lett.">
        <title>Horizontal gene cluster transfer increased hallucinogenic mushroom diversity.</title>
        <authorList>
            <person name="Reynolds H.T."/>
            <person name="Vijayakumar V."/>
            <person name="Gluck-Thaler E."/>
            <person name="Korotkin H.B."/>
            <person name="Matheny P.B."/>
            <person name="Slot J.C."/>
        </authorList>
    </citation>
    <scope>NUCLEOTIDE SEQUENCE [LARGE SCALE GENOMIC DNA]</scope>
    <source>
        <strain evidence="1 2">SRW20</strain>
    </source>
</reference>
<proteinExistence type="predicted"/>
<dbReference type="STRING" id="231916.A0A409Y486"/>
<evidence type="ECO:0000313" key="2">
    <source>
        <dbReference type="Proteomes" id="UP000284706"/>
    </source>
</evidence>
<sequence>ALADPDSWIIFEFDPFGFGSCGVQGPTLVLHREEWHDADLELPDGTLLERPTDKYDDKNWDLEMDLGQTGGTKTQLPVTCQVEDLQAPSSSSATLLVARGQEVG</sequence>
<organism evidence="1 2">
    <name type="scientific">Gymnopilus dilepis</name>
    <dbReference type="NCBI Taxonomy" id="231916"/>
    <lineage>
        <taxon>Eukaryota</taxon>
        <taxon>Fungi</taxon>
        <taxon>Dikarya</taxon>
        <taxon>Basidiomycota</taxon>
        <taxon>Agaricomycotina</taxon>
        <taxon>Agaricomycetes</taxon>
        <taxon>Agaricomycetidae</taxon>
        <taxon>Agaricales</taxon>
        <taxon>Agaricineae</taxon>
        <taxon>Hymenogastraceae</taxon>
        <taxon>Gymnopilus</taxon>
    </lineage>
</organism>
<gene>
    <name evidence="1" type="ORF">CVT26_012832</name>
</gene>
<dbReference type="EMBL" id="NHYE01001191">
    <property type="protein sequence ID" value="PPQ97803.1"/>
    <property type="molecule type" value="Genomic_DNA"/>
</dbReference>
<comment type="caution">
    <text evidence="1">The sequence shown here is derived from an EMBL/GenBank/DDBJ whole genome shotgun (WGS) entry which is preliminary data.</text>
</comment>
<evidence type="ECO:0000313" key="1">
    <source>
        <dbReference type="EMBL" id="PPQ97803.1"/>
    </source>
</evidence>
<keyword evidence="2" id="KW-1185">Reference proteome</keyword>
<accession>A0A409Y486</accession>
<name>A0A409Y486_9AGAR</name>
<dbReference type="InParanoid" id="A0A409Y486"/>
<dbReference type="AlphaFoldDB" id="A0A409Y486"/>
<protein>
    <submittedName>
        <fullName evidence="1">Uncharacterized protein</fullName>
    </submittedName>
</protein>
<feature type="non-terminal residue" evidence="1">
    <location>
        <position position="1"/>
    </location>
</feature>
<dbReference type="Proteomes" id="UP000284706">
    <property type="component" value="Unassembled WGS sequence"/>
</dbReference>